<sequence length="141" mass="15168">MSPAMVAAAAQKIGWPLAHAAGGVDAPCPRQVAILTCFWTDQGAGPLPQVRLAKLRDAGVTEKACQLCGVTPGTLLHRRVCEASLPLDGWPEPLEVCGRLLSTMSDARLALLRTRGLLTLRLPRPLPQEEVAVRWFTDPPD</sequence>
<feature type="non-terminal residue" evidence="1">
    <location>
        <position position="141"/>
    </location>
</feature>
<organism evidence="1 2">
    <name type="scientific">Prorocentrum cordatum</name>
    <dbReference type="NCBI Taxonomy" id="2364126"/>
    <lineage>
        <taxon>Eukaryota</taxon>
        <taxon>Sar</taxon>
        <taxon>Alveolata</taxon>
        <taxon>Dinophyceae</taxon>
        <taxon>Prorocentrales</taxon>
        <taxon>Prorocentraceae</taxon>
        <taxon>Prorocentrum</taxon>
    </lineage>
</organism>
<proteinExistence type="predicted"/>
<keyword evidence="2" id="KW-1185">Reference proteome</keyword>
<accession>A0ABN9R043</accession>
<name>A0ABN9R043_9DINO</name>
<evidence type="ECO:0000313" key="1">
    <source>
        <dbReference type="EMBL" id="CAK0811022.1"/>
    </source>
</evidence>
<comment type="caution">
    <text evidence="1">The sequence shown here is derived from an EMBL/GenBank/DDBJ whole genome shotgun (WGS) entry which is preliminary data.</text>
</comment>
<dbReference type="EMBL" id="CAUYUJ010004798">
    <property type="protein sequence ID" value="CAK0811022.1"/>
    <property type="molecule type" value="Genomic_DNA"/>
</dbReference>
<gene>
    <name evidence="1" type="ORF">PCOR1329_LOCUS15779</name>
</gene>
<dbReference type="Proteomes" id="UP001189429">
    <property type="component" value="Unassembled WGS sequence"/>
</dbReference>
<reference evidence="1" key="1">
    <citation type="submission" date="2023-10" db="EMBL/GenBank/DDBJ databases">
        <authorList>
            <person name="Chen Y."/>
            <person name="Shah S."/>
            <person name="Dougan E. K."/>
            <person name="Thang M."/>
            <person name="Chan C."/>
        </authorList>
    </citation>
    <scope>NUCLEOTIDE SEQUENCE [LARGE SCALE GENOMIC DNA]</scope>
</reference>
<evidence type="ECO:0000313" key="2">
    <source>
        <dbReference type="Proteomes" id="UP001189429"/>
    </source>
</evidence>
<protein>
    <submittedName>
        <fullName evidence="1">Uncharacterized protein</fullName>
    </submittedName>
</protein>